<organism evidence="2 3">
    <name type="scientific">Prototheca wickerhamii</name>
    <dbReference type="NCBI Taxonomy" id="3111"/>
    <lineage>
        <taxon>Eukaryota</taxon>
        <taxon>Viridiplantae</taxon>
        <taxon>Chlorophyta</taxon>
        <taxon>core chlorophytes</taxon>
        <taxon>Trebouxiophyceae</taxon>
        <taxon>Chlorellales</taxon>
        <taxon>Chlorellaceae</taxon>
        <taxon>Prototheca</taxon>
    </lineage>
</organism>
<keyword evidence="1" id="KW-0802">TPR repeat</keyword>
<proteinExistence type="predicted"/>
<evidence type="ECO:0000256" key="1">
    <source>
        <dbReference type="PROSITE-ProRule" id="PRU00339"/>
    </source>
</evidence>
<dbReference type="EMBL" id="JASFZW010000001">
    <property type="protein sequence ID" value="KAK2080170.1"/>
    <property type="molecule type" value="Genomic_DNA"/>
</dbReference>
<dbReference type="Proteomes" id="UP001255856">
    <property type="component" value="Unassembled WGS sequence"/>
</dbReference>
<dbReference type="InterPro" id="IPR011990">
    <property type="entry name" value="TPR-like_helical_dom_sf"/>
</dbReference>
<dbReference type="InterPro" id="IPR019734">
    <property type="entry name" value="TPR_rpt"/>
</dbReference>
<comment type="caution">
    <text evidence="2">The sequence shown here is derived from an EMBL/GenBank/DDBJ whole genome shotgun (WGS) entry which is preliminary data.</text>
</comment>
<protein>
    <submittedName>
        <fullName evidence="2">Uncharacterized protein</fullName>
    </submittedName>
</protein>
<dbReference type="Pfam" id="PF00515">
    <property type="entry name" value="TPR_1"/>
    <property type="match status" value="1"/>
</dbReference>
<feature type="repeat" description="TPR" evidence="1">
    <location>
        <begin position="200"/>
        <end position="233"/>
    </location>
</feature>
<dbReference type="SUPFAM" id="SSF48452">
    <property type="entry name" value="TPR-like"/>
    <property type="match status" value="1"/>
</dbReference>
<dbReference type="PANTHER" id="PTHR46512">
    <property type="entry name" value="PEPTIDYLPROLYL ISOMERASE"/>
    <property type="match status" value="1"/>
</dbReference>
<dbReference type="PROSITE" id="PS50005">
    <property type="entry name" value="TPR"/>
    <property type="match status" value="1"/>
</dbReference>
<dbReference type="AlphaFoldDB" id="A0AAD9IMK6"/>
<dbReference type="InterPro" id="IPR050754">
    <property type="entry name" value="FKBP4/5/8-like"/>
</dbReference>
<dbReference type="SMART" id="SM00028">
    <property type="entry name" value="TPR"/>
    <property type="match status" value="2"/>
</dbReference>
<accession>A0AAD9IMK6</accession>
<dbReference type="Gene3D" id="1.25.40.10">
    <property type="entry name" value="Tetratricopeptide repeat domain"/>
    <property type="match status" value="1"/>
</dbReference>
<evidence type="ECO:0000313" key="2">
    <source>
        <dbReference type="EMBL" id="KAK2080170.1"/>
    </source>
</evidence>
<keyword evidence="3" id="KW-1185">Reference proteome</keyword>
<name>A0AAD9IMK6_PROWI</name>
<sequence>MEASFKEFLARPENAAVVERQQRKEVRQALKLEERQQLETLREAVLGADFEAQRAVAPFLRTPCLRRIVQTFTNDLRGDFSGWASNPRVIEMLAAAQRVLDEGRMSEEEMEHLLLAQLKDPAHEAHADFEAKARRVARLPTDALVGALNEHLTERRRGNEHYRARRFEEALRHYTRAAAVVELVEGLSSSDQAEVDVNRVAVYNNIAAVHLAQQEYTKALEFCDKALALDAGNAKATLRRVRAVIGRHEYDAAEAGVAGIEATPGLAHEAHQLRVDLERARQRGAASEKAAFASMFQGPRALQPVA</sequence>
<gene>
    <name evidence="2" type="ORF">QBZ16_000023</name>
</gene>
<evidence type="ECO:0000313" key="3">
    <source>
        <dbReference type="Proteomes" id="UP001255856"/>
    </source>
</evidence>
<reference evidence="2" key="1">
    <citation type="submission" date="2021-01" db="EMBL/GenBank/DDBJ databases">
        <authorList>
            <person name="Eckstrom K.M.E."/>
        </authorList>
    </citation>
    <scope>NUCLEOTIDE SEQUENCE</scope>
    <source>
        <strain evidence="2">UVCC 0001</strain>
    </source>
</reference>